<organism evidence="3 4">
    <name type="scientific">Blautia producta</name>
    <dbReference type="NCBI Taxonomy" id="33035"/>
    <lineage>
        <taxon>Bacteria</taxon>
        <taxon>Bacillati</taxon>
        <taxon>Bacillota</taxon>
        <taxon>Clostridia</taxon>
        <taxon>Lachnospirales</taxon>
        <taxon>Lachnospiraceae</taxon>
        <taxon>Blautia</taxon>
    </lineage>
</organism>
<feature type="compositionally biased region" description="Basic and acidic residues" evidence="1">
    <location>
        <begin position="114"/>
        <end position="130"/>
    </location>
</feature>
<dbReference type="Pfam" id="PF19481">
    <property type="entry name" value="DUF6017"/>
    <property type="match status" value="1"/>
</dbReference>
<evidence type="ECO:0000256" key="1">
    <source>
        <dbReference type="SAM" id="MobiDB-lite"/>
    </source>
</evidence>
<name>A0ABZ0UHZ7_9FIRM</name>
<reference evidence="3" key="1">
    <citation type="submission" date="2023-10" db="EMBL/GenBank/DDBJ databases">
        <title>Genome sequence of Blautia coccoides DSM 935.</title>
        <authorList>
            <person name="Boeer T."/>
            <person name="Bengelsdorf F.R."/>
            <person name="Daniel R."/>
            <person name="Poehlein A."/>
        </authorList>
    </citation>
    <scope>NUCLEOTIDE SEQUENCE [LARGE SCALE GENOMIC DNA]</scope>
    <source>
        <strain evidence="3">DSM 935</strain>
    </source>
</reference>
<gene>
    <name evidence="3" type="ORF">BLCOC_48790</name>
</gene>
<feature type="region of interest" description="Disordered" evidence="1">
    <location>
        <begin position="114"/>
        <end position="142"/>
    </location>
</feature>
<feature type="domain" description="DUF6017" evidence="2">
    <location>
        <begin position="168"/>
        <end position="272"/>
    </location>
</feature>
<dbReference type="InterPro" id="IPR046059">
    <property type="entry name" value="DUF6017"/>
</dbReference>
<feature type="compositionally biased region" description="Polar residues" evidence="1">
    <location>
        <begin position="132"/>
        <end position="142"/>
    </location>
</feature>
<evidence type="ECO:0000259" key="2">
    <source>
        <dbReference type="Pfam" id="PF19481"/>
    </source>
</evidence>
<keyword evidence="4" id="KW-1185">Reference proteome</keyword>
<accession>A0ABZ0UHZ7</accession>
<sequence length="300" mass="34668">MGDRRMVSRKIVESARFLKMPATSQNLYFHLVVNADDDGIVEAYSVLALTKANEDDLRVLVSKQFVYMLNEDLVAYIEDWLEMNYLRADRKKDSRYKPLLLQLRPDVKLIEAKERSDTKGGKKKCQHVDSPRTAQPNLIQSNLTESNLTEDKSINLSINQETNSGIDGVTDIENYKRIIAENIELNILYEMAKRQDEYEVSMVTEIYETICDMVTIPRDKVVIKQTEYPWSVVKSQFLKLKRVHVANILNRIVDADLKIKNMASYLISSLYTESISGTILEQAELYDDYLKYLRGNPYSV</sequence>
<evidence type="ECO:0000313" key="3">
    <source>
        <dbReference type="EMBL" id="WPX76493.1"/>
    </source>
</evidence>
<dbReference type="Proteomes" id="UP001325248">
    <property type="component" value="Chromosome"/>
</dbReference>
<proteinExistence type="predicted"/>
<protein>
    <recommendedName>
        <fullName evidence="2">DUF6017 domain-containing protein</fullName>
    </recommendedName>
</protein>
<evidence type="ECO:0000313" key="4">
    <source>
        <dbReference type="Proteomes" id="UP001325248"/>
    </source>
</evidence>
<dbReference type="EMBL" id="CP136422">
    <property type="protein sequence ID" value="WPX76493.1"/>
    <property type="molecule type" value="Genomic_DNA"/>
</dbReference>